<keyword evidence="1" id="KW-0274">FAD</keyword>
<dbReference type="PIRSF" id="PIRSF000136">
    <property type="entry name" value="LGO_GLO"/>
    <property type="match status" value="1"/>
</dbReference>
<dbReference type="InterPro" id="IPR006311">
    <property type="entry name" value="TAT_signal"/>
</dbReference>
<dbReference type="NCBIfam" id="TIGR01679">
    <property type="entry name" value="bact_FAD_ox"/>
    <property type="match status" value="1"/>
</dbReference>
<dbReference type="EMBL" id="JALBWM010000170">
    <property type="protein sequence ID" value="MCO1336652.1"/>
    <property type="molecule type" value="Genomic_DNA"/>
</dbReference>
<keyword evidence="2" id="KW-0560">Oxidoreductase</keyword>
<dbReference type="Proteomes" id="UP001139028">
    <property type="component" value="Unassembled WGS sequence"/>
</dbReference>
<dbReference type="InterPro" id="IPR007173">
    <property type="entry name" value="ALO_C"/>
</dbReference>
<dbReference type="InterPro" id="IPR016169">
    <property type="entry name" value="FAD-bd_PCMH_sub2"/>
</dbReference>
<dbReference type="PANTHER" id="PTHR43762">
    <property type="entry name" value="L-GULONOLACTONE OXIDASE"/>
    <property type="match status" value="1"/>
</dbReference>
<dbReference type="RefSeq" id="WP_252472456.1">
    <property type="nucleotide sequence ID" value="NZ_JALBWM010000170.1"/>
</dbReference>
<feature type="domain" description="FAD-binding PCMH-type" evidence="3">
    <location>
        <begin position="53"/>
        <end position="220"/>
    </location>
</feature>
<comment type="caution">
    <text evidence="4">The sequence shown here is derived from an EMBL/GenBank/DDBJ whole genome shotgun (WGS) entry which is preliminary data.</text>
</comment>
<dbReference type="Gene3D" id="3.30.465.10">
    <property type="match status" value="1"/>
</dbReference>
<dbReference type="Gene3D" id="1.10.45.10">
    <property type="entry name" value="Vanillyl-alcohol Oxidase, Chain A, domain 4"/>
    <property type="match status" value="1"/>
</dbReference>
<dbReference type="Pfam" id="PF01565">
    <property type="entry name" value="FAD_binding_4"/>
    <property type="match status" value="1"/>
</dbReference>
<keyword evidence="1" id="KW-0285">Flavoprotein</keyword>
<sequence length="464" mass="51798">MGFSRRQFINSIAIGSASLAAAPISSVARTLLQTAAPSTKKIGVRWRNWSGSQECLPTHRLAPKDIPALQTAIAEAQGTVRAVGAGHSFTALVPTDDTIISLGRITGVADHDTDKVQATIYAGTRVADIGQPLEDIGQALINQPDIDEQTLGGCLATATHGTGAGLGCMSSYAAGIELVTASGDTLWCDREQNPEIFAAAQVSLGSLGMVTKVCMQNQPSYRLRRESWVAPLEEVLEQASALADANRNFEFYYIPFSGMCMADSHQTTTEEVFSTEREDTNEAVMTLKSVRDWLGWSPKLRQFALQGAMEDIEREVVVESSWRNYASERNVRFNEMEYHLPREAGLKAFAEIRRTIEDNNLDVFFPIEVRFVKGDSIWLSPFYKQESVSIAIHRYFEEDHRPLFQAIEPIMRKYGGRPHWGKLNKLQGQEFAEFYPRWQDFLAVRRELDPTGKFLNPYLKSLFA</sequence>
<gene>
    <name evidence="4" type="ORF">MO867_20205</name>
</gene>
<evidence type="ECO:0000256" key="2">
    <source>
        <dbReference type="ARBA" id="ARBA00023002"/>
    </source>
</evidence>
<dbReference type="GO" id="GO:0003885">
    <property type="term" value="F:D-arabinono-1,4-lactone oxidase activity"/>
    <property type="evidence" value="ECO:0007669"/>
    <property type="project" value="InterPro"/>
</dbReference>
<dbReference type="SUPFAM" id="SSF56176">
    <property type="entry name" value="FAD-binding/transporter-associated domain-like"/>
    <property type="match status" value="1"/>
</dbReference>
<evidence type="ECO:0000313" key="4">
    <source>
        <dbReference type="EMBL" id="MCO1336652.1"/>
    </source>
</evidence>
<dbReference type="GO" id="GO:0071949">
    <property type="term" value="F:FAD binding"/>
    <property type="evidence" value="ECO:0007669"/>
    <property type="project" value="InterPro"/>
</dbReference>
<dbReference type="Pfam" id="PF04030">
    <property type="entry name" value="ALO"/>
    <property type="match status" value="1"/>
</dbReference>
<dbReference type="GO" id="GO:0016020">
    <property type="term" value="C:membrane"/>
    <property type="evidence" value="ECO:0007669"/>
    <property type="project" value="InterPro"/>
</dbReference>
<dbReference type="AlphaFoldDB" id="A0A9X2EQQ6"/>
<dbReference type="PROSITE" id="PS51318">
    <property type="entry name" value="TAT"/>
    <property type="match status" value="1"/>
</dbReference>
<dbReference type="PANTHER" id="PTHR43762:SF1">
    <property type="entry name" value="D-ARABINONO-1,4-LACTONE OXIDASE"/>
    <property type="match status" value="1"/>
</dbReference>
<organism evidence="4 5">
    <name type="scientific">Microbulbifer okhotskensis</name>
    <dbReference type="NCBI Taxonomy" id="2926617"/>
    <lineage>
        <taxon>Bacteria</taxon>
        <taxon>Pseudomonadati</taxon>
        <taxon>Pseudomonadota</taxon>
        <taxon>Gammaproteobacteria</taxon>
        <taxon>Cellvibrionales</taxon>
        <taxon>Microbulbiferaceae</taxon>
        <taxon>Microbulbifer</taxon>
    </lineage>
</organism>
<reference evidence="4" key="1">
    <citation type="journal article" date="2022" name="Arch. Microbiol.">
        <title>Microbulbifer okhotskensis sp. nov., isolated from a deep bottom sediment of the Okhotsk Sea.</title>
        <authorList>
            <person name="Romanenko L."/>
            <person name="Kurilenko V."/>
            <person name="Otstavnykh N."/>
            <person name="Velansky P."/>
            <person name="Isaeva M."/>
            <person name="Mikhailov V."/>
        </authorList>
    </citation>
    <scope>NUCLEOTIDE SEQUENCE</scope>
    <source>
        <strain evidence="4">OS29</strain>
    </source>
</reference>
<dbReference type="InterPro" id="IPR036318">
    <property type="entry name" value="FAD-bd_PCMH-like_sf"/>
</dbReference>
<proteinExistence type="predicted"/>
<dbReference type="Gene3D" id="3.30.70.2520">
    <property type="match status" value="1"/>
</dbReference>
<dbReference type="PROSITE" id="PS51387">
    <property type="entry name" value="FAD_PCMH"/>
    <property type="match status" value="1"/>
</dbReference>
<protein>
    <submittedName>
        <fullName evidence="4">FAD-binding protein</fullName>
    </submittedName>
</protein>
<dbReference type="InterPro" id="IPR010031">
    <property type="entry name" value="FAD_lactone_oxidase-like"/>
</dbReference>
<dbReference type="InterPro" id="IPR006094">
    <property type="entry name" value="Oxid_FAD_bind_N"/>
</dbReference>
<dbReference type="Gene3D" id="3.30.43.10">
    <property type="entry name" value="Uridine Diphospho-n-acetylenolpyruvylglucosamine Reductase, domain 2"/>
    <property type="match status" value="1"/>
</dbReference>
<evidence type="ECO:0000259" key="3">
    <source>
        <dbReference type="PROSITE" id="PS51387"/>
    </source>
</evidence>
<evidence type="ECO:0000313" key="5">
    <source>
        <dbReference type="Proteomes" id="UP001139028"/>
    </source>
</evidence>
<dbReference type="InterPro" id="IPR016171">
    <property type="entry name" value="Vanillyl_alc_oxidase_C-sub2"/>
</dbReference>
<name>A0A9X2EQQ6_9GAMM</name>
<keyword evidence="5" id="KW-1185">Reference proteome</keyword>
<dbReference type="InterPro" id="IPR016167">
    <property type="entry name" value="FAD-bd_PCMH_sub1"/>
</dbReference>
<accession>A0A9X2EQQ6</accession>
<evidence type="ECO:0000256" key="1">
    <source>
        <dbReference type="ARBA" id="ARBA00022827"/>
    </source>
</evidence>
<dbReference type="InterPro" id="IPR016166">
    <property type="entry name" value="FAD-bd_PCMH"/>
</dbReference>